<protein>
    <submittedName>
        <fullName evidence="3">Hemerythrin</fullName>
    </submittedName>
</protein>
<dbReference type="Gene3D" id="1.20.120.520">
    <property type="entry name" value="nmb1532 protein domain like"/>
    <property type="match status" value="1"/>
</dbReference>
<dbReference type="PANTHER" id="PTHR39966">
    <property type="entry name" value="BLL2471 PROTEIN-RELATED"/>
    <property type="match status" value="1"/>
</dbReference>
<dbReference type="AlphaFoldDB" id="A0A7C3V579"/>
<dbReference type="PANTHER" id="PTHR39966:SF1">
    <property type="entry name" value="HEMERYTHRIN-LIKE DOMAIN-CONTAINING PROTEIN"/>
    <property type="match status" value="1"/>
</dbReference>
<proteinExistence type="predicted"/>
<evidence type="ECO:0000259" key="2">
    <source>
        <dbReference type="Pfam" id="PF01814"/>
    </source>
</evidence>
<dbReference type="GO" id="GO:0005886">
    <property type="term" value="C:plasma membrane"/>
    <property type="evidence" value="ECO:0007669"/>
    <property type="project" value="TreeGrafter"/>
</dbReference>
<evidence type="ECO:0000256" key="1">
    <source>
        <dbReference type="SAM" id="Coils"/>
    </source>
</evidence>
<keyword evidence="1" id="KW-0175">Coiled coil</keyword>
<accession>A0A7C3V579</accession>
<dbReference type="InterPro" id="IPR012312">
    <property type="entry name" value="Hemerythrin-like"/>
</dbReference>
<feature type="domain" description="Hemerythrin-like" evidence="2">
    <location>
        <begin position="4"/>
        <end position="144"/>
    </location>
</feature>
<gene>
    <name evidence="3" type="ORF">ENW96_14685</name>
</gene>
<organism evidence="3">
    <name type="scientific">Desulfobacca acetoxidans</name>
    <dbReference type="NCBI Taxonomy" id="60893"/>
    <lineage>
        <taxon>Bacteria</taxon>
        <taxon>Pseudomonadati</taxon>
        <taxon>Thermodesulfobacteriota</taxon>
        <taxon>Desulfobaccia</taxon>
        <taxon>Desulfobaccales</taxon>
        <taxon>Desulfobaccaceae</taxon>
        <taxon>Desulfobacca</taxon>
    </lineage>
</organism>
<feature type="coiled-coil region" evidence="1">
    <location>
        <begin position="82"/>
        <end position="109"/>
    </location>
</feature>
<name>A0A7C3V579_9BACT</name>
<dbReference type="Pfam" id="PF01814">
    <property type="entry name" value="Hemerythrin"/>
    <property type="match status" value="1"/>
</dbReference>
<evidence type="ECO:0000313" key="3">
    <source>
        <dbReference type="EMBL" id="HGF35602.1"/>
    </source>
</evidence>
<dbReference type="EMBL" id="DTMF01000353">
    <property type="protein sequence ID" value="HGF35602.1"/>
    <property type="molecule type" value="Genomic_DNA"/>
</dbReference>
<sequence>MQPIAPLMIEHRLIERMVRLMRQDLERIRANILVDPEFAFVDPVFIDTAVDFLRVYGDRCHHGKEEEILFAELAPKELAPELKKLLDELIQEHAQAREYTKELVKAKENYLRQEPEAVKQVLHYLDKLTVMYPNHILKEDQHFFIPCMAYFSAAEKDALIEKMWEFDRKMIHERYEEVVSGIENRRACHLEPHK</sequence>
<reference evidence="3" key="1">
    <citation type="journal article" date="2020" name="mSystems">
        <title>Genome- and Community-Level Interaction Insights into Carbon Utilization and Element Cycling Functions of Hydrothermarchaeota in Hydrothermal Sediment.</title>
        <authorList>
            <person name="Zhou Z."/>
            <person name="Liu Y."/>
            <person name="Xu W."/>
            <person name="Pan J."/>
            <person name="Luo Z.H."/>
            <person name="Li M."/>
        </authorList>
    </citation>
    <scope>NUCLEOTIDE SEQUENCE [LARGE SCALE GENOMIC DNA]</scope>
    <source>
        <strain evidence="3">SpSt-897</strain>
    </source>
</reference>
<comment type="caution">
    <text evidence="3">The sequence shown here is derived from an EMBL/GenBank/DDBJ whole genome shotgun (WGS) entry which is preliminary data.</text>
</comment>